<proteinExistence type="predicted"/>
<feature type="region of interest" description="Disordered" evidence="1">
    <location>
        <begin position="108"/>
        <end position="139"/>
    </location>
</feature>
<accession>A0A849ARC9</accession>
<gene>
    <name evidence="3" type="ORF">HLA91_03695</name>
</gene>
<dbReference type="AlphaFoldDB" id="A0A849ARC9"/>
<feature type="compositionally biased region" description="Polar residues" evidence="1">
    <location>
        <begin position="129"/>
        <end position="139"/>
    </location>
</feature>
<evidence type="ECO:0000313" key="4">
    <source>
        <dbReference type="Proteomes" id="UP000549517"/>
    </source>
</evidence>
<feature type="region of interest" description="Disordered" evidence="1">
    <location>
        <begin position="58"/>
        <end position="77"/>
    </location>
</feature>
<keyword evidence="2" id="KW-0732">Signal</keyword>
<sequence>MRKYLAVVAVAALFSPITLCSNTAVANTGLEVSFTDSLKVSMATGDLKVVRKDEGTTIYSSDSSEKDATDRSVSTDPQVEAYEVRTPFDSKSEMSEGEIEDWTDDRLWEDSDGSTEIKKISAKPLPESKPTSPQVSRIDTPTKSIIKWPDSVPGQKVVLKDGAVVGSTSGSEVVVDATQLEDRSTLQVSSRGKNGEPVSFTLPSVQDAKLNSEKMTISAVSHKSFIPYEYVKLSGLKALGCSFNSGGFPKSAIYHNGNNRDFMLPKSYRTVTEEKNYKSAMFARVAWEGPDGGRYIETQKGVGATKLYDSKKKLLATRTATSKKMLFKDATKGSSLARITFDVEVGNPFCVTGAIRHRTNFVLHRSGVIEVGGQGRDVPNHEIAGFGAAGDSFKWGWLDKSVLNSFDCLVSNNACKPQNWNGKVKLP</sequence>
<evidence type="ECO:0000313" key="3">
    <source>
        <dbReference type="EMBL" id="NNG78480.1"/>
    </source>
</evidence>
<reference evidence="3 4" key="1">
    <citation type="submission" date="2020-05" db="EMBL/GenBank/DDBJ databases">
        <title>MicrobeNet Type strains.</title>
        <authorList>
            <person name="Nicholson A.C."/>
        </authorList>
    </citation>
    <scope>NUCLEOTIDE SEQUENCE [LARGE SCALE GENOMIC DNA]</scope>
    <source>
        <strain evidence="3 4">CCUG 46604</strain>
    </source>
</reference>
<dbReference type="RefSeq" id="WP_170273600.1">
    <property type="nucleotide sequence ID" value="NZ_BAAAKH010000007.1"/>
</dbReference>
<feature type="signal peptide" evidence="2">
    <location>
        <begin position="1"/>
        <end position="26"/>
    </location>
</feature>
<evidence type="ECO:0000256" key="2">
    <source>
        <dbReference type="SAM" id="SignalP"/>
    </source>
</evidence>
<dbReference type="Proteomes" id="UP000549517">
    <property type="component" value="Unassembled WGS sequence"/>
</dbReference>
<dbReference type="EMBL" id="JABEMC010000002">
    <property type="protein sequence ID" value="NNG78480.1"/>
    <property type="molecule type" value="Genomic_DNA"/>
</dbReference>
<feature type="compositionally biased region" description="Basic and acidic residues" evidence="1">
    <location>
        <begin position="108"/>
        <end position="119"/>
    </location>
</feature>
<name>A0A849ARC9_9MICO</name>
<evidence type="ECO:0000256" key="1">
    <source>
        <dbReference type="SAM" id="MobiDB-lite"/>
    </source>
</evidence>
<comment type="caution">
    <text evidence="3">The sequence shown here is derived from an EMBL/GenBank/DDBJ whole genome shotgun (WGS) entry which is preliminary data.</text>
</comment>
<feature type="chain" id="PRO_5032497273" evidence="2">
    <location>
        <begin position="27"/>
        <end position="427"/>
    </location>
</feature>
<organism evidence="3 4">
    <name type="scientific">Brevibacterium luteolum</name>
    <dbReference type="NCBI Taxonomy" id="199591"/>
    <lineage>
        <taxon>Bacteria</taxon>
        <taxon>Bacillati</taxon>
        <taxon>Actinomycetota</taxon>
        <taxon>Actinomycetes</taxon>
        <taxon>Micrococcales</taxon>
        <taxon>Brevibacteriaceae</taxon>
        <taxon>Brevibacterium</taxon>
    </lineage>
</organism>
<protein>
    <submittedName>
        <fullName evidence="3">Uncharacterized protein</fullName>
    </submittedName>
</protein>